<accession>A0A8I3W751</accession>
<comment type="similarity">
    <text evidence="9">Belongs to the G-protein coupled receptor 1 family. Mas subfamily.</text>
</comment>
<dbReference type="CTD" id="116534"/>
<proteinExistence type="inferred from homology"/>
<evidence type="ECO:0000259" key="12">
    <source>
        <dbReference type="PROSITE" id="PS50262"/>
    </source>
</evidence>
<evidence type="ECO:0000256" key="4">
    <source>
        <dbReference type="ARBA" id="ARBA00022989"/>
    </source>
</evidence>
<dbReference type="PROSITE" id="PS50262">
    <property type="entry name" value="G_PROTEIN_RECEP_F1_2"/>
    <property type="match status" value="1"/>
</dbReference>
<keyword evidence="8" id="KW-0807">Transducer</keyword>
<dbReference type="AlphaFoldDB" id="A0A8I3W751"/>
<dbReference type="PANTHER" id="PTHR11334">
    <property type="entry name" value="MAS-RELATED G-PROTEIN COUPLED RECEPTOR"/>
    <property type="match status" value="1"/>
</dbReference>
<dbReference type="SUPFAM" id="SSF81321">
    <property type="entry name" value="Family A G protein-coupled receptor-like"/>
    <property type="match status" value="1"/>
</dbReference>
<dbReference type="Pfam" id="PF00001">
    <property type="entry name" value="7tm_1"/>
    <property type="match status" value="1"/>
</dbReference>
<reference evidence="13" key="3">
    <citation type="submission" date="2025-09" db="UniProtKB">
        <authorList>
            <consortium name="Ensembl"/>
        </authorList>
    </citation>
    <scope>IDENTIFICATION</scope>
</reference>
<dbReference type="OrthoDB" id="9896011at2759"/>
<feature type="transmembrane region" description="Helical" evidence="11">
    <location>
        <begin position="313"/>
        <end position="336"/>
    </location>
</feature>
<name>A0A8I3W751_CALJA</name>
<keyword evidence="4 11" id="KW-1133">Transmembrane helix</keyword>
<dbReference type="PRINTS" id="PR00237">
    <property type="entry name" value="GPCRRHODOPSN"/>
</dbReference>
<dbReference type="FunFam" id="1.20.1070.10:FF:000193">
    <property type="entry name" value="Mas-related G-protein coupled receptor member E"/>
    <property type="match status" value="1"/>
</dbReference>
<keyword evidence="6 11" id="KW-0472">Membrane</keyword>
<keyword evidence="14" id="KW-1185">Reference proteome</keyword>
<dbReference type="CDD" id="cd15112">
    <property type="entry name" value="7tmA_MrgprE"/>
    <property type="match status" value="1"/>
</dbReference>
<evidence type="ECO:0000313" key="13">
    <source>
        <dbReference type="Ensembl" id="ENSCJAP00000082650.1"/>
    </source>
</evidence>
<evidence type="ECO:0000256" key="2">
    <source>
        <dbReference type="ARBA" id="ARBA00022475"/>
    </source>
</evidence>
<feature type="transmembrane region" description="Helical" evidence="11">
    <location>
        <begin position="384"/>
        <end position="407"/>
    </location>
</feature>
<evidence type="ECO:0000256" key="1">
    <source>
        <dbReference type="ARBA" id="ARBA00004651"/>
    </source>
</evidence>
<dbReference type="GO" id="GO:0005886">
    <property type="term" value="C:plasma membrane"/>
    <property type="evidence" value="ECO:0007669"/>
    <property type="project" value="UniProtKB-SubCell"/>
</dbReference>
<evidence type="ECO:0000256" key="5">
    <source>
        <dbReference type="ARBA" id="ARBA00023040"/>
    </source>
</evidence>
<dbReference type="RefSeq" id="XP_003734378.4">
    <property type="nucleotide sequence ID" value="XM_003734330.5"/>
</dbReference>
<dbReference type="PRINTS" id="PR02108">
    <property type="entry name" value="MRGPCRFAMILY"/>
</dbReference>
<reference evidence="13" key="2">
    <citation type="submission" date="2025-08" db="UniProtKB">
        <authorList>
            <consortium name="Ensembl"/>
        </authorList>
    </citation>
    <scope>IDENTIFICATION</scope>
</reference>
<dbReference type="InterPro" id="IPR026230">
    <property type="entry name" value="MRGPCRE"/>
</dbReference>
<evidence type="ECO:0000256" key="6">
    <source>
        <dbReference type="ARBA" id="ARBA00023136"/>
    </source>
</evidence>
<keyword evidence="3 11" id="KW-0812">Transmembrane</keyword>
<dbReference type="Proteomes" id="UP000008225">
    <property type="component" value="Chromosome 11"/>
</dbReference>
<evidence type="ECO:0000256" key="8">
    <source>
        <dbReference type="ARBA" id="ARBA00023224"/>
    </source>
</evidence>
<evidence type="ECO:0000256" key="9">
    <source>
        <dbReference type="ARBA" id="ARBA00061394"/>
    </source>
</evidence>
<feature type="transmembrane region" description="Helical" evidence="11">
    <location>
        <begin position="237"/>
        <end position="262"/>
    </location>
</feature>
<feature type="transmembrane region" description="Helical" evidence="11">
    <location>
        <begin position="196"/>
        <end position="217"/>
    </location>
</feature>
<dbReference type="GO" id="GO:0004930">
    <property type="term" value="F:G protein-coupled receptor activity"/>
    <property type="evidence" value="ECO:0007669"/>
    <property type="project" value="UniProtKB-KW"/>
</dbReference>
<dbReference type="GeneTree" id="ENSGT01030000234639"/>
<dbReference type="PANTHER" id="PTHR11334:SF26">
    <property type="entry name" value="MAS-RELATED G-PROTEIN COUPLED RECEPTOR MEMBER E"/>
    <property type="match status" value="1"/>
</dbReference>
<sequence>MVPQVLRAGSADEVTAWLRSTQRPRGFLCLPGLPGSLQGGLGFLSLSTPRQKLSRREGVPLDRLHSSRTPRDSELVDTGLETPRGFEDRNPGPYPGQIQGPGSEQAGSAAPLPPTGHQETERAEHIPAATPVPHPTMDPREAGQHGGTADGAQEDVAFNLVILSLTEGLSLGGLLGNGAVLWLLSSNVYRNPFAIYLLDVACADLIFLGCHMVAVVPDLLPGRLDFPDFVQTSLATLRFFCYIVGLSLLGAVSMEQCLAALFPAWHSCRRPRHLTTCTCALTWALCLLLHLMLSGACTQLFGEPSHHLCWTLWLVAAVLLATLCCAMCGASLLLLLRMERGPQRPPPRGFPALVLLTVLLFLFCGLPFGIYWLSRNLLWHIPQYFYHVSFLMAAVHCAAKPVIYFCLGSAQGRRLPLRLVLQRALGDEAELGAVRETSRRGLVDIAA</sequence>
<feature type="transmembrane region" description="Helical" evidence="11">
    <location>
        <begin position="274"/>
        <end position="293"/>
    </location>
</feature>
<dbReference type="InterPro" id="IPR017452">
    <property type="entry name" value="GPCR_Rhodpsn_7TM"/>
</dbReference>
<feature type="region of interest" description="Disordered" evidence="10">
    <location>
        <begin position="51"/>
        <end position="150"/>
    </location>
</feature>
<dbReference type="Gene3D" id="1.20.1070.10">
    <property type="entry name" value="Rhodopsin 7-helix transmembrane proteins"/>
    <property type="match status" value="1"/>
</dbReference>
<evidence type="ECO:0000313" key="14">
    <source>
        <dbReference type="Proteomes" id="UP000008225"/>
    </source>
</evidence>
<gene>
    <name evidence="13" type="primary">MRGPRE</name>
</gene>
<dbReference type="GeneID" id="100415273"/>
<dbReference type="InterPro" id="IPR000276">
    <property type="entry name" value="GPCR_Rhodpsn"/>
</dbReference>
<keyword evidence="7" id="KW-0675">Receptor</keyword>
<feature type="domain" description="G-protein coupled receptors family 1 profile" evidence="12">
    <location>
        <begin position="176"/>
        <end position="404"/>
    </location>
</feature>
<dbReference type="Ensembl" id="ENSCJAT00000136969.1">
    <property type="protein sequence ID" value="ENSCJAP00000082650.1"/>
    <property type="gene ID" value="ENSCJAG00000074916.1"/>
</dbReference>
<dbReference type="InterPro" id="IPR026234">
    <property type="entry name" value="MRGPCRFAMILY"/>
</dbReference>
<dbReference type="PRINTS" id="PR02111">
    <property type="entry name" value="MRGPCRE"/>
</dbReference>
<feature type="transmembrane region" description="Helical" evidence="11">
    <location>
        <begin position="160"/>
        <end position="184"/>
    </location>
</feature>
<reference evidence="13 14" key="1">
    <citation type="submission" date="2009-03" db="EMBL/GenBank/DDBJ databases">
        <authorList>
            <person name="Warren W."/>
            <person name="Ye L."/>
            <person name="Minx P."/>
            <person name="Worley K."/>
            <person name="Gibbs R."/>
            <person name="Wilson R.K."/>
        </authorList>
    </citation>
    <scope>NUCLEOTIDE SEQUENCE [LARGE SCALE GENOMIC DNA]</scope>
</reference>
<keyword evidence="2" id="KW-1003">Cell membrane</keyword>
<feature type="compositionally biased region" description="Basic and acidic residues" evidence="10">
    <location>
        <begin position="54"/>
        <end position="74"/>
    </location>
</feature>
<evidence type="ECO:0000256" key="7">
    <source>
        <dbReference type="ARBA" id="ARBA00023170"/>
    </source>
</evidence>
<evidence type="ECO:0000256" key="3">
    <source>
        <dbReference type="ARBA" id="ARBA00022692"/>
    </source>
</evidence>
<feature type="transmembrane region" description="Helical" evidence="11">
    <location>
        <begin position="348"/>
        <end position="372"/>
    </location>
</feature>
<evidence type="ECO:0000256" key="10">
    <source>
        <dbReference type="SAM" id="MobiDB-lite"/>
    </source>
</evidence>
<protein>
    <submittedName>
        <fullName evidence="13">MAS related GPR family member E</fullName>
    </submittedName>
</protein>
<keyword evidence="5" id="KW-0297">G-protein coupled receptor</keyword>
<dbReference type="KEGG" id="cjc:100415273"/>
<comment type="subcellular location">
    <subcellularLocation>
        <location evidence="1">Cell membrane</location>
        <topology evidence="1">Multi-pass membrane protein</topology>
    </subcellularLocation>
</comment>
<organism evidence="13 14">
    <name type="scientific">Callithrix jacchus</name>
    <name type="common">White-tufted-ear marmoset</name>
    <name type="synonym">Simia Jacchus</name>
    <dbReference type="NCBI Taxonomy" id="9483"/>
    <lineage>
        <taxon>Eukaryota</taxon>
        <taxon>Metazoa</taxon>
        <taxon>Chordata</taxon>
        <taxon>Craniata</taxon>
        <taxon>Vertebrata</taxon>
        <taxon>Euteleostomi</taxon>
        <taxon>Mammalia</taxon>
        <taxon>Eutheria</taxon>
        <taxon>Euarchontoglires</taxon>
        <taxon>Primates</taxon>
        <taxon>Haplorrhini</taxon>
        <taxon>Platyrrhini</taxon>
        <taxon>Cebidae</taxon>
        <taxon>Callitrichinae</taxon>
        <taxon>Callithrix</taxon>
        <taxon>Callithrix</taxon>
    </lineage>
</organism>
<evidence type="ECO:0000256" key="11">
    <source>
        <dbReference type="SAM" id="Phobius"/>
    </source>
</evidence>